<protein>
    <submittedName>
        <fullName evidence="7">Stem 28 kDa glycoprotein</fullName>
    </submittedName>
</protein>
<dbReference type="SUPFAM" id="SSF56784">
    <property type="entry name" value="HAD-like"/>
    <property type="match status" value="1"/>
</dbReference>
<evidence type="ECO:0000256" key="2">
    <source>
        <dbReference type="ARBA" id="ARBA00022729"/>
    </source>
</evidence>
<evidence type="ECO:0000256" key="4">
    <source>
        <dbReference type="ARBA" id="ARBA00023180"/>
    </source>
</evidence>
<feature type="signal peptide" evidence="6">
    <location>
        <begin position="1"/>
        <end position="24"/>
    </location>
</feature>
<dbReference type="PANTHER" id="PTHR31284">
    <property type="entry name" value="ACID PHOSPHATASE-LIKE PROTEIN"/>
    <property type="match status" value="1"/>
</dbReference>
<gene>
    <name evidence="7" type="primary">VSPA</name>
    <name evidence="7" type="ORF">KSP39_PZI011057</name>
</gene>
<comment type="caution">
    <text evidence="7">The sequence shown here is derived from an EMBL/GenBank/DDBJ whole genome shotgun (WGS) entry which is preliminary data.</text>
</comment>
<name>A0AAP0BHB2_9ASPA</name>
<proteinExistence type="inferred from homology"/>
<keyword evidence="3" id="KW-0758">Storage protein</keyword>
<dbReference type="GO" id="GO:0045735">
    <property type="term" value="F:nutrient reservoir activity"/>
    <property type="evidence" value="ECO:0007669"/>
    <property type="project" value="UniProtKB-KW"/>
</dbReference>
<dbReference type="InterPro" id="IPR036412">
    <property type="entry name" value="HAD-like_sf"/>
</dbReference>
<feature type="chain" id="PRO_5043055951" evidence="6">
    <location>
        <begin position="25"/>
        <end position="265"/>
    </location>
</feature>
<dbReference type="Pfam" id="PF03767">
    <property type="entry name" value="Acid_phosphat_B"/>
    <property type="match status" value="1"/>
</dbReference>
<organism evidence="7 8">
    <name type="scientific">Platanthera zijinensis</name>
    <dbReference type="NCBI Taxonomy" id="2320716"/>
    <lineage>
        <taxon>Eukaryota</taxon>
        <taxon>Viridiplantae</taxon>
        <taxon>Streptophyta</taxon>
        <taxon>Embryophyta</taxon>
        <taxon>Tracheophyta</taxon>
        <taxon>Spermatophyta</taxon>
        <taxon>Magnoliopsida</taxon>
        <taxon>Liliopsida</taxon>
        <taxon>Asparagales</taxon>
        <taxon>Orchidaceae</taxon>
        <taxon>Orchidoideae</taxon>
        <taxon>Orchideae</taxon>
        <taxon>Orchidinae</taxon>
        <taxon>Platanthera</taxon>
    </lineage>
</organism>
<comment type="function">
    <text evidence="1">May function as somatic storage protein during early seedling development.</text>
</comment>
<evidence type="ECO:0000256" key="5">
    <source>
        <dbReference type="PIRNR" id="PIRNR002674"/>
    </source>
</evidence>
<dbReference type="PIRSF" id="PIRSF002674">
    <property type="entry name" value="VSP"/>
    <property type="match status" value="1"/>
</dbReference>
<evidence type="ECO:0000313" key="7">
    <source>
        <dbReference type="EMBL" id="KAK8939211.1"/>
    </source>
</evidence>
<dbReference type="GO" id="GO:0003993">
    <property type="term" value="F:acid phosphatase activity"/>
    <property type="evidence" value="ECO:0007669"/>
    <property type="project" value="InterPro"/>
</dbReference>
<dbReference type="PANTHER" id="PTHR31284:SF19">
    <property type="entry name" value="VEGETATIVE STORAGE PROTEIN 1-RELATED"/>
    <property type="match status" value="1"/>
</dbReference>
<dbReference type="InterPro" id="IPR014403">
    <property type="entry name" value="APS1/VSP"/>
</dbReference>
<dbReference type="EMBL" id="JBBWWQ010000009">
    <property type="protein sequence ID" value="KAK8939211.1"/>
    <property type="molecule type" value="Genomic_DNA"/>
</dbReference>
<dbReference type="InterPro" id="IPR023214">
    <property type="entry name" value="HAD_sf"/>
</dbReference>
<reference evidence="7 8" key="1">
    <citation type="journal article" date="2022" name="Nat. Plants">
        <title>Genomes of leafy and leafless Platanthera orchids illuminate the evolution of mycoheterotrophy.</title>
        <authorList>
            <person name="Li M.H."/>
            <person name="Liu K.W."/>
            <person name="Li Z."/>
            <person name="Lu H.C."/>
            <person name="Ye Q.L."/>
            <person name="Zhang D."/>
            <person name="Wang J.Y."/>
            <person name="Li Y.F."/>
            <person name="Zhong Z.M."/>
            <person name="Liu X."/>
            <person name="Yu X."/>
            <person name="Liu D.K."/>
            <person name="Tu X.D."/>
            <person name="Liu B."/>
            <person name="Hao Y."/>
            <person name="Liao X.Y."/>
            <person name="Jiang Y.T."/>
            <person name="Sun W.H."/>
            <person name="Chen J."/>
            <person name="Chen Y.Q."/>
            <person name="Ai Y."/>
            <person name="Zhai J.W."/>
            <person name="Wu S.S."/>
            <person name="Zhou Z."/>
            <person name="Hsiao Y.Y."/>
            <person name="Wu W.L."/>
            <person name="Chen Y.Y."/>
            <person name="Lin Y.F."/>
            <person name="Hsu J.L."/>
            <person name="Li C.Y."/>
            <person name="Wang Z.W."/>
            <person name="Zhao X."/>
            <person name="Zhong W.Y."/>
            <person name="Ma X.K."/>
            <person name="Ma L."/>
            <person name="Huang J."/>
            <person name="Chen G.Z."/>
            <person name="Huang M.Z."/>
            <person name="Huang L."/>
            <person name="Peng D.H."/>
            <person name="Luo Y.B."/>
            <person name="Zou S.Q."/>
            <person name="Chen S.P."/>
            <person name="Lan S."/>
            <person name="Tsai W.C."/>
            <person name="Van de Peer Y."/>
            <person name="Liu Z.J."/>
        </authorList>
    </citation>
    <scope>NUCLEOTIDE SEQUENCE [LARGE SCALE GENOMIC DNA]</scope>
    <source>
        <strain evidence="7">Lor287</strain>
    </source>
</reference>
<keyword evidence="2 6" id="KW-0732">Signal</keyword>
<dbReference type="Proteomes" id="UP001418222">
    <property type="component" value="Unassembled WGS sequence"/>
</dbReference>
<dbReference type="NCBIfam" id="TIGR01675">
    <property type="entry name" value="plant-AP"/>
    <property type="match status" value="1"/>
</dbReference>
<dbReference type="Gene3D" id="3.40.50.1000">
    <property type="entry name" value="HAD superfamily/HAD-like"/>
    <property type="match status" value="1"/>
</dbReference>
<dbReference type="AlphaFoldDB" id="A0AAP0BHB2"/>
<sequence length="265" mass="29162">MNLLPLLFLLPALLGLVPPMQVSAAPARQIHLLRPVMGSAGAAVKVKGVSCSSWQFGVETNSLRGWNTVPAGCESYFGHYMMGRRYREDSRAVAAAAAEYARGLQISSGGGKQIWVFDVDETSLSNLPYYSRHGFGVEPFNATLFDTWVATGTAPPLPESLKLYKELLSLGIKVVFLTGRAEEQRQITASNLKKAGYYSWEKLILRGNGALAHENALQFKSSERLKLTEQGYRIVGNIGDQWSDILGSPEGERTFKLPDPLYYIS</sequence>
<evidence type="ECO:0000256" key="3">
    <source>
        <dbReference type="ARBA" id="ARBA00022761"/>
    </source>
</evidence>
<evidence type="ECO:0000256" key="6">
    <source>
        <dbReference type="SAM" id="SignalP"/>
    </source>
</evidence>
<evidence type="ECO:0000313" key="8">
    <source>
        <dbReference type="Proteomes" id="UP001418222"/>
    </source>
</evidence>
<comment type="similarity">
    <text evidence="5">Belongs to the APS1/VSP family.</text>
</comment>
<dbReference type="InterPro" id="IPR005519">
    <property type="entry name" value="Acid_phosphat_B-like"/>
</dbReference>
<keyword evidence="4" id="KW-0325">Glycoprotein</keyword>
<dbReference type="InterPro" id="IPR010028">
    <property type="entry name" value="Acid_phosphatase_pln"/>
</dbReference>
<keyword evidence="8" id="KW-1185">Reference proteome</keyword>
<dbReference type="CDD" id="cd07535">
    <property type="entry name" value="HAD_VSP"/>
    <property type="match status" value="1"/>
</dbReference>
<accession>A0AAP0BHB2</accession>
<evidence type="ECO:0000256" key="1">
    <source>
        <dbReference type="ARBA" id="ARBA00002410"/>
    </source>
</evidence>